<dbReference type="WBParaSite" id="ACAC_0000944801-mRNA-1">
    <property type="protein sequence ID" value="ACAC_0000944801-mRNA-1"/>
    <property type="gene ID" value="ACAC_0000944801"/>
</dbReference>
<protein>
    <submittedName>
        <fullName evidence="2">SWIB domain-containing protein</fullName>
    </submittedName>
</protein>
<organism evidence="1 2">
    <name type="scientific">Angiostrongylus cantonensis</name>
    <name type="common">Rat lungworm</name>
    <dbReference type="NCBI Taxonomy" id="6313"/>
    <lineage>
        <taxon>Eukaryota</taxon>
        <taxon>Metazoa</taxon>
        <taxon>Ecdysozoa</taxon>
        <taxon>Nematoda</taxon>
        <taxon>Chromadorea</taxon>
        <taxon>Rhabditida</taxon>
        <taxon>Rhabditina</taxon>
        <taxon>Rhabditomorpha</taxon>
        <taxon>Strongyloidea</taxon>
        <taxon>Metastrongylidae</taxon>
        <taxon>Angiostrongylus</taxon>
    </lineage>
</organism>
<evidence type="ECO:0000313" key="1">
    <source>
        <dbReference type="Proteomes" id="UP000035642"/>
    </source>
</evidence>
<reference evidence="1" key="1">
    <citation type="submission" date="2012-09" db="EMBL/GenBank/DDBJ databases">
        <authorList>
            <person name="Martin A.A."/>
        </authorList>
    </citation>
    <scope>NUCLEOTIDE SEQUENCE</scope>
</reference>
<reference evidence="2" key="2">
    <citation type="submission" date="2017-02" db="UniProtKB">
        <authorList>
            <consortium name="WormBaseParasite"/>
        </authorList>
    </citation>
    <scope>IDENTIFICATION</scope>
</reference>
<evidence type="ECO:0000313" key="2">
    <source>
        <dbReference type="WBParaSite" id="ACAC_0000944801-mRNA-1"/>
    </source>
</evidence>
<accession>A0A0K0DEW7</accession>
<keyword evidence="1" id="KW-1185">Reference proteome</keyword>
<dbReference type="Proteomes" id="UP000035642">
    <property type="component" value="Unassembled WGS sequence"/>
</dbReference>
<sequence>LCSEVEIEVEDLLSNPFNTQPPSLESLQQRTGFSRAWLMFMYRNFKQKCSNGRMTKAEWRSIFRSLFPCAINYQFADRLYTAITSIRGHPHITFEVLRWISIHSSSLQSY</sequence>
<dbReference type="InterPro" id="IPR011992">
    <property type="entry name" value="EF-hand-dom_pair"/>
</dbReference>
<dbReference type="SUPFAM" id="SSF47473">
    <property type="entry name" value="EF-hand"/>
    <property type="match status" value="1"/>
</dbReference>
<dbReference type="Gene3D" id="1.10.238.10">
    <property type="entry name" value="EF-hand"/>
    <property type="match status" value="1"/>
</dbReference>
<proteinExistence type="predicted"/>
<name>A0A0K0DEW7_ANGCA</name>
<dbReference type="STRING" id="6313.A0A0K0DEW7"/>
<dbReference type="AlphaFoldDB" id="A0A0K0DEW7"/>